<feature type="domain" description="B5" evidence="19">
    <location>
        <begin position="411"/>
        <end position="488"/>
    </location>
</feature>
<dbReference type="GO" id="GO:0004826">
    <property type="term" value="F:phenylalanine-tRNA ligase activity"/>
    <property type="evidence" value="ECO:0007669"/>
    <property type="project" value="UniProtKB-UniRule"/>
</dbReference>
<dbReference type="PROSITE" id="PS51447">
    <property type="entry name" value="FDX_ACB"/>
    <property type="match status" value="1"/>
</dbReference>
<dbReference type="Gene3D" id="2.40.50.140">
    <property type="entry name" value="Nucleic acid-binding proteins"/>
    <property type="match status" value="1"/>
</dbReference>
<name>A0A9D9GYW9_9BACT</name>
<comment type="cofactor">
    <cofactor evidence="15">
        <name>Mg(2+)</name>
        <dbReference type="ChEBI" id="CHEBI:18420"/>
    </cofactor>
    <text evidence="15">Binds 2 magnesium ions per tetramer.</text>
</comment>
<evidence type="ECO:0000259" key="18">
    <source>
        <dbReference type="PROSITE" id="PS51447"/>
    </source>
</evidence>
<dbReference type="SMART" id="SM00874">
    <property type="entry name" value="B5"/>
    <property type="match status" value="1"/>
</dbReference>
<evidence type="ECO:0000259" key="19">
    <source>
        <dbReference type="PROSITE" id="PS51483"/>
    </source>
</evidence>
<dbReference type="FunFam" id="3.50.40.10:FF:000001">
    <property type="entry name" value="Phenylalanine--tRNA ligase beta subunit"/>
    <property type="match status" value="1"/>
</dbReference>
<gene>
    <name evidence="15" type="primary">pheT</name>
    <name evidence="20" type="ORF">IAC76_02275</name>
</gene>
<dbReference type="InterPro" id="IPR045864">
    <property type="entry name" value="aa-tRNA-synth_II/BPL/LPL"/>
</dbReference>
<feature type="binding site" evidence="15">
    <location>
        <position position="476"/>
    </location>
    <ligand>
        <name>Mg(2+)</name>
        <dbReference type="ChEBI" id="CHEBI:18420"/>
        <note>shared with alpha subunit</note>
    </ligand>
</feature>
<keyword evidence="12 15" id="KW-0648">Protein biosynthesis</keyword>
<comment type="subcellular location">
    <subcellularLocation>
        <location evidence="1 15">Cytoplasm</location>
    </subcellularLocation>
</comment>
<dbReference type="CDD" id="cd02796">
    <property type="entry name" value="tRNA_bind_bactPheRS"/>
    <property type="match status" value="1"/>
</dbReference>
<feature type="binding site" evidence="15">
    <location>
        <position position="466"/>
    </location>
    <ligand>
        <name>Mg(2+)</name>
        <dbReference type="ChEBI" id="CHEBI:18420"/>
        <note>shared with alpha subunit</note>
    </ligand>
</feature>
<dbReference type="Proteomes" id="UP000823632">
    <property type="component" value="Unassembled WGS sequence"/>
</dbReference>
<keyword evidence="6 15" id="KW-0436">Ligase</keyword>
<dbReference type="CDD" id="cd00769">
    <property type="entry name" value="PheRS_beta_core"/>
    <property type="match status" value="1"/>
</dbReference>
<dbReference type="InterPro" id="IPR009061">
    <property type="entry name" value="DNA-bd_dom_put_sf"/>
</dbReference>
<dbReference type="EMBL" id="JADIND010000049">
    <property type="protein sequence ID" value="MBO8430191.1"/>
    <property type="molecule type" value="Genomic_DNA"/>
</dbReference>
<reference evidence="20" key="2">
    <citation type="journal article" date="2021" name="PeerJ">
        <title>Extensive microbial diversity within the chicken gut microbiome revealed by metagenomics and culture.</title>
        <authorList>
            <person name="Gilroy R."/>
            <person name="Ravi A."/>
            <person name="Getino M."/>
            <person name="Pursley I."/>
            <person name="Horton D.L."/>
            <person name="Alikhan N.F."/>
            <person name="Baker D."/>
            <person name="Gharbi K."/>
            <person name="Hall N."/>
            <person name="Watson M."/>
            <person name="Adriaenssens E.M."/>
            <person name="Foster-Nyarko E."/>
            <person name="Jarju S."/>
            <person name="Secka A."/>
            <person name="Antonio M."/>
            <person name="Oren A."/>
            <person name="Chaudhuri R.R."/>
            <person name="La Ragione R."/>
            <person name="Hildebrand F."/>
            <person name="Pallen M.J."/>
        </authorList>
    </citation>
    <scope>NUCLEOTIDE SEQUENCE</scope>
    <source>
        <strain evidence="20">10192</strain>
    </source>
</reference>
<dbReference type="SUPFAM" id="SSF46955">
    <property type="entry name" value="Putative DNA-binding domain"/>
    <property type="match status" value="1"/>
</dbReference>
<dbReference type="GO" id="GO:0000049">
    <property type="term" value="F:tRNA binding"/>
    <property type="evidence" value="ECO:0007669"/>
    <property type="project" value="UniProtKB-UniRule"/>
</dbReference>
<evidence type="ECO:0000256" key="2">
    <source>
        <dbReference type="ARBA" id="ARBA00008653"/>
    </source>
</evidence>
<dbReference type="SMART" id="SM00896">
    <property type="entry name" value="FDX-ACB"/>
    <property type="match status" value="1"/>
</dbReference>
<dbReference type="Gene3D" id="3.30.56.10">
    <property type="match status" value="2"/>
</dbReference>
<dbReference type="InterPro" id="IPR002547">
    <property type="entry name" value="tRNA-bd_dom"/>
</dbReference>
<evidence type="ECO:0000256" key="1">
    <source>
        <dbReference type="ARBA" id="ARBA00004496"/>
    </source>
</evidence>
<dbReference type="SUPFAM" id="SSF54991">
    <property type="entry name" value="Anticodon-binding domain of PheRS"/>
    <property type="match status" value="1"/>
</dbReference>
<reference evidence="20" key="1">
    <citation type="submission" date="2020-10" db="EMBL/GenBank/DDBJ databases">
        <authorList>
            <person name="Gilroy R."/>
        </authorList>
    </citation>
    <scope>NUCLEOTIDE SEQUENCE</scope>
    <source>
        <strain evidence="20">10192</strain>
    </source>
</reference>
<proteinExistence type="inferred from homology"/>
<dbReference type="InterPro" id="IPR005147">
    <property type="entry name" value="tRNA_synthase_B5-dom"/>
</dbReference>
<dbReference type="Pfam" id="PF17759">
    <property type="entry name" value="tRNA_synthFbeta"/>
    <property type="match status" value="1"/>
</dbReference>
<dbReference type="SUPFAM" id="SSF55681">
    <property type="entry name" value="Class II aaRS and biotin synthetases"/>
    <property type="match status" value="1"/>
</dbReference>
<evidence type="ECO:0000256" key="8">
    <source>
        <dbReference type="ARBA" id="ARBA00022741"/>
    </source>
</evidence>
<dbReference type="NCBIfam" id="TIGR00472">
    <property type="entry name" value="pheT_bact"/>
    <property type="match status" value="1"/>
</dbReference>
<evidence type="ECO:0000256" key="16">
    <source>
        <dbReference type="PROSITE-ProRule" id="PRU00209"/>
    </source>
</evidence>
<dbReference type="PROSITE" id="PS51483">
    <property type="entry name" value="B5"/>
    <property type="match status" value="1"/>
</dbReference>
<evidence type="ECO:0000256" key="6">
    <source>
        <dbReference type="ARBA" id="ARBA00022598"/>
    </source>
</evidence>
<evidence type="ECO:0000313" key="20">
    <source>
        <dbReference type="EMBL" id="MBO8430191.1"/>
    </source>
</evidence>
<comment type="similarity">
    <text evidence="2 15">Belongs to the phenylalanyl-tRNA synthetase beta subunit family. Type 1 subfamily.</text>
</comment>
<dbReference type="InterPro" id="IPR020825">
    <property type="entry name" value="Phe-tRNA_synthase-like_B3/B4"/>
</dbReference>
<dbReference type="InterPro" id="IPR005121">
    <property type="entry name" value="Fdx_antiC-bd"/>
</dbReference>
<feature type="domain" description="FDX-ACB" evidence="18">
    <location>
        <begin position="730"/>
        <end position="825"/>
    </location>
</feature>
<evidence type="ECO:0000256" key="7">
    <source>
        <dbReference type="ARBA" id="ARBA00022723"/>
    </source>
</evidence>
<evidence type="ECO:0000256" key="9">
    <source>
        <dbReference type="ARBA" id="ARBA00022840"/>
    </source>
</evidence>
<dbReference type="InterPro" id="IPR041616">
    <property type="entry name" value="PheRS_beta_core"/>
</dbReference>
<keyword evidence="5 16" id="KW-0820">tRNA-binding</keyword>
<dbReference type="Pfam" id="PF03147">
    <property type="entry name" value="FDX-ACB"/>
    <property type="match status" value="1"/>
</dbReference>
<comment type="catalytic activity">
    <reaction evidence="14 15">
        <text>tRNA(Phe) + L-phenylalanine + ATP = L-phenylalanyl-tRNA(Phe) + AMP + diphosphate + H(+)</text>
        <dbReference type="Rhea" id="RHEA:19413"/>
        <dbReference type="Rhea" id="RHEA-COMP:9668"/>
        <dbReference type="Rhea" id="RHEA-COMP:9699"/>
        <dbReference type="ChEBI" id="CHEBI:15378"/>
        <dbReference type="ChEBI" id="CHEBI:30616"/>
        <dbReference type="ChEBI" id="CHEBI:33019"/>
        <dbReference type="ChEBI" id="CHEBI:58095"/>
        <dbReference type="ChEBI" id="CHEBI:78442"/>
        <dbReference type="ChEBI" id="CHEBI:78531"/>
        <dbReference type="ChEBI" id="CHEBI:456215"/>
        <dbReference type="EC" id="6.1.1.20"/>
    </reaction>
</comment>
<evidence type="ECO:0000256" key="4">
    <source>
        <dbReference type="ARBA" id="ARBA00022490"/>
    </source>
</evidence>
<dbReference type="Pfam" id="PF03483">
    <property type="entry name" value="B3_4"/>
    <property type="match status" value="1"/>
</dbReference>
<keyword evidence="7 15" id="KW-0479">Metal-binding</keyword>
<feature type="binding site" evidence="15">
    <location>
        <position position="475"/>
    </location>
    <ligand>
        <name>Mg(2+)</name>
        <dbReference type="ChEBI" id="CHEBI:18420"/>
        <note>shared with alpha subunit</note>
    </ligand>
</feature>
<keyword evidence="4 15" id="KW-0963">Cytoplasm</keyword>
<dbReference type="GO" id="GO:0009328">
    <property type="term" value="C:phenylalanine-tRNA ligase complex"/>
    <property type="evidence" value="ECO:0007669"/>
    <property type="project" value="TreeGrafter"/>
</dbReference>
<dbReference type="SMART" id="SM00873">
    <property type="entry name" value="B3_4"/>
    <property type="match status" value="1"/>
</dbReference>
<evidence type="ECO:0000313" key="21">
    <source>
        <dbReference type="Proteomes" id="UP000823632"/>
    </source>
</evidence>
<dbReference type="GO" id="GO:0006432">
    <property type="term" value="P:phenylalanyl-tRNA aminoacylation"/>
    <property type="evidence" value="ECO:0007669"/>
    <property type="project" value="UniProtKB-UniRule"/>
</dbReference>
<protein>
    <recommendedName>
        <fullName evidence="15">Phenylalanine--tRNA ligase beta subunit</fullName>
        <ecNumber evidence="15">6.1.1.20</ecNumber>
    </recommendedName>
    <alternativeName>
        <fullName evidence="15">Phenylalanyl-tRNA synthetase beta subunit</fullName>
        <shortName evidence="15">PheRS</shortName>
    </alternativeName>
</protein>
<evidence type="ECO:0000256" key="10">
    <source>
        <dbReference type="ARBA" id="ARBA00022842"/>
    </source>
</evidence>
<dbReference type="Gene3D" id="3.30.70.380">
    <property type="entry name" value="Ferrodoxin-fold anticodon-binding domain"/>
    <property type="match status" value="1"/>
</dbReference>
<comment type="caution">
    <text evidence="20">The sequence shown here is derived from an EMBL/GenBank/DDBJ whole genome shotgun (WGS) entry which is preliminary data.</text>
</comment>
<keyword evidence="10 15" id="KW-0460">Magnesium</keyword>
<evidence type="ECO:0000256" key="12">
    <source>
        <dbReference type="ARBA" id="ARBA00022917"/>
    </source>
</evidence>
<dbReference type="InterPro" id="IPR036690">
    <property type="entry name" value="Fdx_antiC-bd_sf"/>
</dbReference>
<evidence type="ECO:0000256" key="5">
    <source>
        <dbReference type="ARBA" id="ARBA00022555"/>
    </source>
</evidence>
<dbReference type="SUPFAM" id="SSF50249">
    <property type="entry name" value="Nucleic acid-binding proteins"/>
    <property type="match status" value="1"/>
</dbReference>
<dbReference type="InterPro" id="IPR004532">
    <property type="entry name" value="Phe-tRNA-ligase_IIc_bsu_bact"/>
</dbReference>
<dbReference type="Gene3D" id="3.30.930.10">
    <property type="entry name" value="Bira Bifunctional Protein, Domain 2"/>
    <property type="match status" value="1"/>
</dbReference>
<dbReference type="InterPro" id="IPR012340">
    <property type="entry name" value="NA-bd_OB-fold"/>
</dbReference>
<dbReference type="GO" id="GO:0000287">
    <property type="term" value="F:magnesium ion binding"/>
    <property type="evidence" value="ECO:0007669"/>
    <property type="project" value="UniProtKB-UniRule"/>
</dbReference>
<dbReference type="AlphaFoldDB" id="A0A9D9GYW9"/>
<organism evidence="20 21">
    <name type="scientific">Candidatus Scatousia excrementipullorum</name>
    <dbReference type="NCBI Taxonomy" id="2840936"/>
    <lineage>
        <taxon>Bacteria</taxon>
        <taxon>Candidatus Scatousia</taxon>
    </lineage>
</organism>
<comment type="subunit">
    <text evidence="3 15">Tetramer of two alpha and two beta subunits.</text>
</comment>
<keyword evidence="8 15" id="KW-0547">Nucleotide-binding</keyword>
<dbReference type="HAMAP" id="MF_00283">
    <property type="entry name" value="Phe_tRNA_synth_beta1"/>
    <property type="match status" value="1"/>
</dbReference>
<evidence type="ECO:0000256" key="14">
    <source>
        <dbReference type="ARBA" id="ARBA00049255"/>
    </source>
</evidence>
<dbReference type="Pfam" id="PF03484">
    <property type="entry name" value="B5"/>
    <property type="match status" value="1"/>
</dbReference>
<dbReference type="GO" id="GO:0005524">
    <property type="term" value="F:ATP binding"/>
    <property type="evidence" value="ECO:0007669"/>
    <property type="project" value="UniProtKB-UniRule"/>
</dbReference>
<evidence type="ECO:0000256" key="15">
    <source>
        <dbReference type="HAMAP-Rule" id="MF_00283"/>
    </source>
</evidence>
<feature type="binding site" evidence="15">
    <location>
        <position position="472"/>
    </location>
    <ligand>
        <name>Mg(2+)</name>
        <dbReference type="ChEBI" id="CHEBI:18420"/>
        <note>shared with alpha subunit</note>
    </ligand>
</feature>
<evidence type="ECO:0000256" key="13">
    <source>
        <dbReference type="ARBA" id="ARBA00023146"/>
    </source>
</evidence>
<dbReference type="EC" id="6.1.1.20" evidence="15"/>
<dbReference type="InterPro" id="IPR005146">
    <property type="entry name" value="B3/B4_tRNA-bd"/>
</dbReference>
<evidence type="ECO:0000259" key="17">
    <source>
        <dbReference type="PROSITE" id="PS50886"/>
    </source>
</evidence>
<dbReference type="InterPro" id="IPR033714">
    <property type="entry name" value="tRNA_bind_bactPheRS"/>
</dbReference>
<dbReference type="InterPro" id="IPR045060">
    <property type="entry name" value="Phe-tRNA-ligase_IIc_bsu"/>
</dbReference>
<dbReference type="Pfam" id="PF01588">
    <property type="entry name" value="tRNA_bind"/>
    <property type="match status" value="1"/>
</dbReference>
<evidence type="ECO:0000256" key="3">
    <source>
        <dbReference type="ARBA" id="ARBA00011209"/>
    </source>
</evidence>
<evidence type="ECO:0000256" key="11">
    <source>
        <dbReference type="ARBA" id="ARBA00022884"/>
    </source>
</evidence>
<dbReference type="PANTHER" id="PTHR10947:SF0">
    <property type="entry name" value="PHENYLALANINE--TRNA LIGASE BETA SUBUNIT"/>
    <property type="match status" value="1"/>
</dbReference>
<keyword evidence="9 15" id="KW-0067">ATP-binding</keyword>
<dbReference type="PANTHER" id="PTHR10947">
    <property type="entry name" value="PHENYLALANYL-TRNA SYNTHETASE BETA CHAIN AND LEUCINE-RICH REPEAT-CONTAINING PROTEIN 47"/>
    <property type="match status" value="1"/>
</dbReference>
<dbReference type="PROSITE" id="PS50886">
    <property type="entry name" value="TRBD"/>
    <property type="match status" value="1"/>
</dbReference>
<feature type="domain" description="TRNA-binding" evidence="17">
    <location>
        <begin position="40"/>
        <end position="160"/>
    </location>
</feature>
<keyword evidence="13 15" id="KW-0030">Aminoacyl-tRNA synthetase</keyword>
<dbReference type="SUPFAM" id="SSF56037">
    <property type="entry name" value="PheT/TilS domain"/>
    <property type="match status" value="1"/>
</dbReference>
<accession>A0A9D9GYW9</accession>
<keyword evidence="11 16" id="KW-0694">RNA-binding</keyword>
<dbReference type="Gene3D" id="3.50.40.10">
    <property type="entry name" value="Phenylalanyl-trna Synthetase, Chain B, domain 3"/>
    <property type="match status" value="1"/>
</dbReference>
<sequence length="826" mass="92386">MQVSINWLNEFVDLSNIEDEQIAHELTMSGLEVEAIEEVKPRFTNIKTVKIEKIDNHPNSDHLHLVTVNTGSGLKTVVCGAQNIKEGQIVPYASVGSQVLDRKTGEMFTLTPAVIRGVESQGMLCSADELGVAERNYQEEDGILILNRIFPDVKIGENVEDVLGFEKDTVIDVAPTANRGDQMSVIGVARELSSLFNTPLKFSPLESTRDLSTDKFKVEIIDKDVCKYYSIGVLKDIKIKPSPDWMQKRLLASGIRAINNVVDITNYVLLEYGTPLHAFDLDKLNGYLCVRRAKEGEKLVTLDGVERTLTTDSVLIATKEEGVCLGGVFGGANSEIDDNTTSIALEAAYFTPASNRKSSRSAGYRSEASARFERGIDIEAVKPALMRAMQLMVELADAKIEGVVEAGNNRLEPIEITLRYPQVKRILGVEIAPERCDSILENLGFERLGGNAAAAKFLVPSFRAYDVTREIDLIEEIARINGYDKITPTLPNKMQTPVITLEEKVVKKVHELMLSSGLNEIVTTSLIGKPLLDKYMIPYDDEKAVKVLNPISEESAMLRETLAVSVLNCMKYNYDNGQKTFWAYEIGKTYSIEGTSDEKNTGVKETKVLAGVLTGDVENSKWQVKTSPDFYTVKGILEKLFAELGVEKRIKLTPFDKSPLAKTHAIMHPYRSAAINILGKNLQTVGYFGQIHPILKDKMKFNQEAFIFKVDLDALIAIVKETIPRFKHLPQFPEVRRDLAFVINEDVSYDDIQRVIKGGVQQNIFKGSEVFDVYQGENIEKGYKSLAFRIYMQDENATLTDEVIDRQMQNVREKLQKAYADISFRE</sequence>